<protein>
    <recommendedName>
        <fullName evidence="3">DUF3108 domain-containing protein</fullName>
    </recommendedName>
</protein>
<dbReference type="RefSeq" id="WP_262310383.1">
    <property type="nucleotide sequence ID" value="NZ_CP106679.1"/>
</dbReference>
<dbReference type="Proteomes" id="UP001065174">
    <property type="component" value="Chromosome"/>
</dbReference>
<evidence type="ECO:0008006" key="3">
    <source>
        <dbReference type="Google" id="ProtNLM"/>
    </source>
</evidence>
<proteinExistence type="predicted"/>
<dbReference type="EMBL" id="CP106679">
    <property type="protein sequence ID" value="UXP32951.1"/>
    <property type="molecule type" value="Genomic_DNA"/>
</dbReference>
<keyword evidence="2" id="KW-1185">Reference proteome</keyword>
<dbReference type="Pfam" id="PF19630">
    <property type="entry name" value="DUF6134"/>
    <property type="match status" value="1"/>
</dbReference>
<name>A0ABY6CR08_9BACT</name>
<accession>A0ABY6CR08</accession>
<gene>
    <name evidence="1" type="ORF">N6H18_03150</name>
</gene>
<evidence type="ECO:0000313" key="1">
    <source>
        <dbReference type="EMBL" id="UXP32951.1"/>
    </source>
</evidence>
<sequence>MNSIPTIVKVFLVFLSLLWSADLYSQVINYDIVKGGSVIGSMTAEKKVSGNQVDYKIKSVTHFRVVVKLTVDYNLTETYVGGVLQSGNALSTLNGATQNQSDVQKRDGYYRIETDSDIIEFDSDAIRYSIPEIYFNEPIGKKYVFSQVFATNLEIEDVGNHTYEMESEDGLNVYTYRNGICTEVKVSRSYATFYIRIKE</sequence>
<organism evidence="1 2">
    <name type="scientific">Reichenbachiella agarivorans</name>
    <dbReference type="NCBI Taxonomy" id="2979464"/>
    <lineage>
        <taxon>Bacteria</taxon>
        <taxon>Pseudomonadati</taxon>
        <taxon>Bacteroidota</taxon>
        <taxon>Cytophagia</taxon>
        <taxon>Cytophagales</taxon>
        <taxon>Reichenbachiellaceae</taxon>
        <taxon>Reichenbachiella</taxon>
    </lineage>
</organism>
<reference evidence="1" key="1">
    <citation type="submission" date="2022-09" db="EMBL/GenBank/DDBJ databases">
        <title>Comparative genomics and taxonomic characterization of three novel marine species of genus Reichenbachiella exhibiting antioxidant and polysaccharide degradation activities.</title>
        <authorList>
            <person name="Muhammad N."/>
            <person name="Lee Y.-J."/>
            <person name="Ko J."/>
            <person name="Kim S.-G."/>
        </authorList>
    </citation>
    <scope>NUCLEOTIDE SEQUENCE</scope>
    <source>
        <strain evidence="1">BKB1-1</strain>
    </source>
</reference>
<evidence type="ECO:0000313" key="2">
    <source>
        <dbReference type="Proteomes" id="UP001065174"/>
    </source>
</evidence>
<dbReference type="InterPro" id="IPR045767">
    <property type="entry name" value="DUF6134"/>
</dbReference>